<comment type="similarity">
    <text evidence="2">Belongs to the YkuD family.</text>
</comment>
<dbReference type="SUPFAM" id="SSF141523">
    <property type="entry name" value="L,D-transpeptidase catalytic domain-like"/>
    <property type="match status" value="1"/>
</dbReference>
<evidence type="ECO:0000256" key="2">
    <source>
        <dbReference type="ARBA" id="ARBA00005992"/>
    </source>
</evidence>
<organism evidence="10 11">
    <name type="scientific">Alloalcanivorax balearicus MACL04</name>
    <dbReference type="NCBI Taxonomy" id="1177182"/>
    <lineage>
        <taxon>Bacteria</taxon>
        <taxon>Pseudomonadati</taxon>
        <taxon>Pseudomonadota</taxon>
        <taxon>Gammaproteobacteria</taxon>
        <taxon>Oceanospirillales</taxon>
        <taxon>Alcanivoracaceae</taxon>
        <taxon>Alloalcanivorax</taxon>
    </lineage>
</organism>
<comment type="pathway">
    <text evidence="1 7">Cell wall biogenesis; peptidoglycan biosynthesis.</text>
</comment>
<dbReference type="EMBL" id="ARXS01000013">
    <property type="protein sequence ID" value="MCU5783163.1"/>
    <property type="molecule type" value="Genomic_DNA"/>
</dbReference>
<dbReference type="RefSeq" id="WP_262460752.1">
    <property type="nucleotide sequence ID" value="NZ_ARXS01000013.1"/>
</dbReference>
<feature type="chain" id="PRO_5047136394" evidence="8">
    <location>
        <begin position="22"/>
        <end position="238"/>
    </location>
</feature>
<dbReference type="PANTHER" id="PTHR36699">
    <property type="entry name" value="LD-TRANSPEPTIDASE"/>
    <property type="match status" value="1"/>
</dbReference>
<evidence type="ECO:0000256" key="8">
    <source>
        <dbReference type="SAM" id="SignalP"/>
    </source>
</evidence>
<feature type="signal peptide" evidence="8">
    <location>
        <begin position="1"/>
        <end position="21"/>
    </location>
</feature>
<evidence type="ECO:0000313" key="11">
    <source>
        <dbReference type="Proteomes" id="UP001064106"/>
    </source>
</evidence>
<dbReference type="InterPro" id="IPR038063">
    <property type="entry name" value="Transpep_catalytic_dom"/>
</dbReference>
<evidence type="ECO:0000256" key="4">
    <source>
        <dbReference type="ARBA" id="ARBA00022960"/>
    </source>
</evidence>
<evidence type="ECO:0000256" key="6">
    <source>
        <dbReference type="ARBA" id="ARBA00023316"/>
    </source>
</evidence>
<evidence type="ECO:0000256" key="1">
    <source>
        <dbReference type="ARBA" id="ARBA00004752"/>
    </source>
</evidence>
<sequence>MNGLKVAACVLLMSVSPGMPAAEIPSSPRAEKAIASVEASLKAALAKKGLKYGAPIFIRIFKDPGVLEVWVESKDGRFVHFRDYDICTFSGALGPKLKEGDNQSPEGFYFVKADRLNPWSRFHLSFNLGYPNQYDRYHGRTGSALMVHGDCVSIGCYAMTDAYINEIYALSAAALQSGQPYFRVHSFPFRLEEETLSKYSSHRWYAFWQNLKEGYDYFSKHRRPPNVEVVNGKYVFGP</sequence>
<feature type="domain" description="L,D-TPase catalytic" evidence="9">
    <location>
        <begin position="56"/>
        <end position="184"/>
    </location>
</feature>
<dbReference type="PROSITE" id="PS52029">
    <property type="entry name" value="LD_TPASE"/>
    <property type="match status" value="1"/>
</dbReference>
<keyword evidence="4 7" id="KW-0133">Cell shape</keyword>
<keyword evidence="8" id="KW-0732">Signal</keyword>
<evidence type="ECO:0000256" key="7">
    <source>
        <dbReference type="PROSITE-ProRule" id="PRU01373"/>
    </source>
</evidence>
<comment type="caution">
    <text evidence="10">The sequence shown here is derived from an EMBL/GenBank/DDBJ whole genome shotgun (WGS) entry which is preliminary data.</text>
</comment>
<evidence type="ECO:0000259" key="9">
    <source>
        <dbReference type="PROSITE" id="PS52029"/>
    </source>
</evidence>
<feature type="active site" description="Proton donor/acceptor" evidence="7">
    <location>
        <position position="148"/>
    </location>
</feature>
<protein>
    <submittedName>
        <fullName evidence="10">2-dehydro-3-deoxyphosphooctonate aldolase</fullName>
    </submittedName>
</protein>
<dbReference type="Proteomes" id="UP001064106">
    <property type="component" value="Unassembled WGS sequence"/>
</dbReference>
<dbReference type="Pfam" id="PF03734">
    <property type="entry name" value="YkuD"/>
    <property type="match status" value="1"/>
</dbReference>
<evidence type="ECO:0000256" key="3">
    <source>
        <dbReference type="ARBA" id="ARBA00022679"/>
    </source>
</evidence>
<keyword evidence="5 7" id="KW-0573">Peptidoglycan synthesis</keyword>
<dbReference type="PANTHER" id="PTHR36699:SF1">
    <property type="entry name" value="L,D-TRANSPEPTIDASE YAFK-RELATED"/>
    <property type="match status" value="1"/>
</dbReference>
<evidence type="ECO:0000256" key="5">
    <source>
        <dbReference type="ARBA" id="ARBA00022984"/>
    </source>
</evidence>
<reference evidence="10" key="1">
    <citation type="submission" date="2012-09" db="EMBL/GenBank/DDBJ databases">
        <title>Genome Sequence of alkane-degrading Bacterium Alcanivorax balearicus MACL04.</title>
        <authorList>
            <person name="Lai Q."/>
            <person name="Shao Z."/>
        </authorList>
    </citation>
    <scope>NUCLEOTIDE SEQUENCE</scope>
    <source>
        <strain evidence="10">MACL04</strain>
    </source>
</reference>
<keyword evidence="6 7" id="KW-0961">Cell wall biogenesis/degradation</keyword>
<gene>
    <name evidence="10" type="ORF">MA04_02463</name>
</gene>
<accession>A0ABT2R062</accession>
<evidence type="ECO:0000313" key="10">
    <source>
        <dbReference type="EMBL" id="MCU5783163.1"/>
    </source>
</evidence>
<feature type="active site" description="Nucleophile" evidence="7">
    <location>
        <position position="156"/>
    </location>
</feature>
<name>A0ABT2R062_9GAMM</name>
<keyword evidence="11" id="KW-1185">Reference proteome</keyword>
<dbReference type="CDD" id="cd16913">
    <property type="entry name" value="YkuD_like"/>
    <property type="match status" value="1"/>
</dbReference>
<keyword evidence="3" id="KW-0808">Transferase</keyword>
<dbReference type="InterPro" id="IPR005490">
    <property type="entry name" value="LD_TPept_cat_dom"/>
</dbReference>
<proteinExistence type="inferred from homology"/>